<dbReference type="HOGENOM" id="CLU_1759001_0_0_1"/>
<dbReference type="GeneID" id="19299377"/>
<evidence type="ECO:0000313" key="3">
    <source>
        <dbReference type="Proteomes" id="UP000030669"/>
    </source>
</evidence>
<reference evidence="2 3" key="1">
    <citation type="journal article" date="2012" name="Science">
        <title>The Paleozoic origin of enzymatic lignin decomposition reconstructed from 31 fungal genomes.</title>
        <authorList>
            <person name="Floudas D."/>
            <person name="Binder M."/>
            <person name="Riley R."/>
            <person name="Barry K."/>
            <person name="Blanchette R.A."/>
            <person name="Henrissat B."/>
            <person name="Martinez A.T."/>
            <person name="Otillar R."/>
            <person name="Spatafora J.W."/>
            <person name="Yadav J.S."/>
            <person name="Aerts A."/>
            <person name="Benoit I."/>
            <person name="Boyd A."/>
            <person name="Carlson A."/>
            <person name="Copeland A."/>
            <person name="Coutinho P.M."/>
            <person name="de Vries R.P."/>
            <person name="Ferreira P."/>
            <person name="Findley K."/>
            <person name="Foster B."/>
            <person name="Gaskell J."/>
            <person name="Glotzer D."/>
            <person name="Gorecki P."/>
            <person name="Heitman J."/>
            <person name="Hesse C."/>
            <person name="Hori C."/>
            <person name="Igarashi K."/>
            <person name="Jurgens J.A."/>
            <person name="Kallen N."/>
            <person name="Kersten P."/>
            <person name="Kohler A."/>
            <person name="Kuees U."/>
            <person name="Kumar T.K.A."/>
            <person name="Kuo A."/>
            <person name="LaButti K."/>
            <person name="Larrondo L.F."/>
            <person name="Lindquist E."/>
            <person name="Ling A."/>
            <person name="Lombard V."/>
            <person name="Lucas S."/>
            <person name="Lundell T."/>
            <person name="Martin R."/>
            <person name="McLaughlin D.J."/>
            <person name="Morgenstern I."/>
            <person name="Morin E."/>
            <person name="Murat C."/>
            <person name="Nagy L.G."/>
            <person name="Nolan M."/>
            <person name="Ohm R.A."/>
            <person name="Patyshakuliyeva A."/>
            <person name="Rokas A."/>
            <person name="Ruiz-Duenas F.J."/>
            <person name="Sabat G."/>
            <person name="Salamov A."/>
            <person name="Samejima M."/>
            <person name="Schmutz J."/>
            <person name="Slot J.C."/>
            <person name="St John F."/>
            <person name="Stenlid J."/>
            <person name="Sun H."/>
            <person name="Sun S."/>
            <person name="Syed K."/>
            <person name="Tsang A."/>
            <person name="Wiebenga A."/>
            <person name="Young D."/>
            <person name="Pisabarro A."/>
            <person name="Eastwood D.C."/>
            <person name="Martin F."/>
            <person name="Cullen D."/>
            <person name="Grigoriev I.V."/>
            <person name="Hibbett D.S."/>
        </authorList>
    </citation>
    <scope>NUCLEOTIDE SEQUENCE [LARGE SCALE GENOMIC DNA]</scope>
    <source>
        <strain evidence="2 3">ATCC 11539</strain>
    </source>
</reference>
<dbReference type="AlphaFoldDB" id="S7Q501"/>
<evidence type="ECO:0000256" key="1">
    <source>
        <dbReference type="SAM" id="MobiDB-lite"/>
    </source>
</evidence>
<dbReference type="KEGG" id="gtr:GLOTRDRAFT_111334"/>
<protein>
    <submittedName>
        <fullName evidence="2">Uncharacterized protein</fullName>
    </submittedName>
</protein>
<accession>S7Q501</accession>
<dbReference type="Proteomes" id="UP000030669">
    <property type="component" value="Unassembled WGS sequence"/>
</dbReference>
<feature type="region of interest" description="Disordered" evidence="1">
    <location>
        <begin position="113"/>
        <end position="148"/>
    </location>
</feature>
<organism evidence="2 3">
    <name type="scientific">Gloeophyllum trabeum (strain ATCC 11539 / FP-39264 / Madison 617)</name>
    <name type="common">Brown rot fungus</name>
    <dbReference type="NCBI Taxonomy" id="670483"/>
    <lineage>
        <taxon>Eukaryota</taxon>
        <taxon>Fungi</taxon>
        <taxon>Dikarya</taxon>
        <taxon>Basidiomycota</taxon>
        <taxon>Agaricomycotina</taxon>
        <taxon>Agaricomycetes</taxon>
        <taxon>Gloeophyllales</taxon>
        <taxon>Gloeophyllaceae</taxon>
        <taxon>Gloeophyllum</taxon>
    </lineage>
</organism>
<keyword evidence="3" id="KW-1185">Reference proteome</keyword>
<dbReference type="RefSeq" id="XP_007866879.1">
    <property type="nucleotide sequence ID" value="XM_007868688.1"/>
</dbReference>
<sequence>MEEVPSACTSAPRPPPAECGLYGKGRKFGSRIEREGCTPCAIAGASRSSLRITWPPAAGGCVLAGEPGLDCSGCCGAVTMWSCRLSGRRLCPLPPFCLSIEMIDRFLHPAGRWSSREAKSTNPEALSGGMSQENPREGSQYARRPIRR</sequence>
<gene>
    <name evidence="2" type="ORF">GLOTRDRAFT_111334</name>
</gene>
<name>S7Q501_GLOTA</name>
<feature type="compositionally biased region" description="Polar residues" evidence="1">
    <location>
        <begin position="120"/>
        <end position="133"/>
    </location>
</feature>
<evidence type="ECO:0000313" key="2">
    <source>
        <dbReference type="EMBL" id="EPQ54598.1"/>
    </source>
</evidence>
<dbReference type="EMBL" id="KB469303">
    <property type="protein sequence ID" value="EPQ54598.1"/>
    <property type="molecule type" value="Genomic_DNA"/>
</dbReference>
<proteinExistence type="predicted"/>